<geneLocation type="plasmid" evidence="2">
    <name>pplp3</name>
</geneLocation>
<dbReference type="AlphaFoldDB" id="A0A1V0UZU2"/>
<protein>
    <submittedName>
        <fullName evidence="1">Uncharacterized protein</fullName>
    </submittedName>
</protein>
<evidence type="ECO:0000313" key="1">
    <source>
        <dbReference type="EMBL" id="ARF70745.1"/>
    </source>
</evidence>
<name>A0A1V0UZU2_9BACL</name>
<reference evidence="1 2" key="1">
    <citation type="submission" date="2017-03" db="EMBL/GenBank/DDBJ databases">
        <title>Paenibacillus larvae genome sequencing.</title>
        <authorList>
            <person name="Dingman D.W."/>
        </authorList>
    </citation>
    <scope>NUCLEOTIDE SEQUENCE [LARGE SCALE GENOMIC DNA]</scope>
    <source>
        <strain evidence="1 2">SAG 10367</strain>
        <plasmid evidence="2">pplp3</plasmid>
    </source>
</reference>
<evidence type="ECO:0000313" key="2">
    <source>
        <dbReference type="Proteomes" id="UP000192727"/>
    </source>
</evidence>
<organism evidence="1 2">
    <name type="scientific">Paenibacillus larvae subsp. pulvifaciens</name>
    <dbReference type="NCBI Taxonomy" id="1477"/>
    <lineage>
        <taxon>Bacteria</taxon>
        <taxon>Bacillati</taxon>
        <taxon>Bacillota</taxon>
        <taxon>Bacilli</taxon>
        <taxon>Bacillales</taxon>
        <taxon>Paenibacillaceae</taxon>
        <taxon>Paenibacillus</taxon>
    </lineage>
</organism>
<proteinExistence type="predicted"/>
<dbReference type="EMBL" id="CP020558">
    <property type="protein sequence ID" value="ARF70745.1"/>
    <property type="molecule type" value="Genomic_DNA"/>
</dbReference>
<keyword evidence="1" id="KW-0614">Plasmid</keyword>
<gene>
    <name evidence="1" type="ORF">B7C51_25065</name>
</gene>
<sequence length="68" mass="8138">MKREAAFKGFYRTLRKIKDFEAQAEADGHAVDISNQWKMAELRARRYAKSLVFEHGYQDVHTKKYWSK</sequence>
<dbReference type="RefSeq" id="WP_083041726.1">
    <property type="nucleotide sequence ID" value="NZ_CP020558.1"/>
</dbReference>
<dbReference type="Proteomes" id="UP000192727">
    <property type="component" value="Plasmid pPLP3"/>
</dbReference>
<accession>A0A1V0UZU2</accession>